<evidence type="ECO:0000256" key="6">
    <source>
        <dbReference type="ARBA" id="ARBA00022971"/>
    </source>
</evidence>
<feature type="region of interest" description="Disordered" evidence="11">
    <location>
        <begin position="649"/>
        <end position="716"/>
    </location>
</feature>
<dbReference type="PANTHER" id="PTHR31030">
    <property type="entry name" value="PLASMA MEMBRANE FUSION PROTEIN PRM1"/>
    <property type="match status" value="1"/>
</dbReference>
<dbReference type="AlphaFoldDB" id="A0A8H7NLE6"/>
<evidence type="ECO:0000256" key="11">
    <source>
        <dbReference type="SAM" id="MobiDB-lite"/>
    </source>
</evidence>
<keyword evidence="4 10" id="KW-1003">Cell membrane</keyword>
<evidence type="ECO:0000256" key="2">
    <source>
        <dbReference type="ARBA" id="ARBA00004651"/>
    </source>
</evidence>
<evidence type="ECO:0000256" key="4">
    <source>
        <dbReference type="ARBA" id="ARBA00022475"/>
    </source>
</evidence>
<dbReference type="GO" id="GO:0032220">
    <property type="term" value="P:plasma membrane fusion involved in cytogamy"/>
    <property type="evidence" value="ECO:0007669"/>
    <property type="project" value="TreeGrafter"/>
</dbReference>
<proteinExistence type="inferred from homology"/>
<feature type="region of interest" description="Disordered" evidence="11">
    <location>
        <begin position="1"/>
        <end position="21"/>
    </location>
</feature>
<feature type="transmembrane region" description="Helical" evidence="10">
    <location>
        <begin position="615"/>
        <end position="638"/>
    </location>
</feature>
<gene>
    <name evidence="12" type="ORF">IM811_009093</name>
</gene>
<keyword evidence="9" id="KW-0325">Glycoprotein</keyword>
<keyword evidence="8 10" id="KW-0472">Membrane</keyword>
<accession>A0A8H7NLE6</accession>
<evidence type="ECO:0000256" key="1">
    <source>
        <dbReference type="ARBA" id="ARBA00002512"/>
    </source>
</evidence>
<comment type="function">
    <text evidence="1 10">Involved in cell fusion during mating by stabilizing the plasma membrane fusion event.</text>
</comment>
<protein>
    <recommendedName>
        <fullName evidence="10">Plasma membrane fusion protein PRM1</fullName>
    </recommendedName>
</protein>
<dbReference type="InterPro" id="IPR026777">
    <property type="entry name" value="PRM1"/>
</dbReference>
<name>A0A8H7NLE6_BIOOC</name>
<feature type="compositionally biased region" description="Polar residues" evidence="11">
    <location>
        <begin position="673"/>
        <end position="694"/>
    </location>
</feature>
<comment type="subcellular location">
    <subcellularLocation>
        <location evidence="2 10">Cell membrane</location>
        <topology evidence="2 10">Multi-pass membrane protein</topology>
    </subcellularLocation>
</comment>
<evidence type="ECO:0000256" key="7">
    <source>
        <dbReference type="ARBA" id="ARBA00022989"/>
    </source>
</evidence>
<feature type="transmembrane region" description="Helical" evidence="10">
    <location>
        <begin position="148"/>
        <end position="169"/>
    </location>
</feature>
<keyword evidence="5 10" id="KW-0812">Transmembrane</keyword>
<evidence type="ECO:0000256" key="9">
    <source>
        <dbReference type="ARBA" id="ARBA00023180"/>
    </source>
</evidence>
<feature type="transmembrane region" description="Helical" evidence="10">
    <location>
        <begin position="333"/>
        <end position="353"/>
    </location>
</feature>
<evidence type="ECO:0000256" key="3">
    <source>
        <dbReference type="ARBA" id="ARBA00010780"/>
    </source>
</evidence>
<dbReference type="GO" id="GO:0043332">
    <property type="term" value="C:mating projection tip"/>
    <property type="evidence" value="ECO:0007669"/>
    <property type="project" value="UniProtKB-UniRule"/>
</dbReference>
<keyword evidence="7 10" id="KW-1133">Transmembrane helix</keyword>
<dbReference type="Proteomes" id="UP000616885">
    <property type="component" value="Unassembled WGS sequence"/>
</dbReference>
<feature type="transmembrane region" description="Helical" evidence="10">
    <location>
        <begin position="66"/>
        <end position="84"/>
    </location>
</feature>
<dbReference type="GO" id="GO:0005886">
    <property type="term" value="C:plasma membrane"/>
    <property type="evidence" value="ECO:0007669"/>
    <property type="project" value="UniProtKB-SubCell"/>
</dbReference>
<evidence type="ECO:0000256" key="10">
    <source>
        <dbReference type="RuleBase" id="RU366035"/>
    </source>
</evidence>
<comment type="similarity">
    <text evidence="3 10">Belongs to the PRM1 family.</text>
</comment>
<evidence type="ECO:0000313" key="12">
    <source>
        <dbReference type="EMBL" id="KAF9758149.1"/>
    </source>
</evidence>
<sequence>MDRFHKFTSRGHTNNSVPEVPRSLRSESFELSDIRKVQKTKANNSPYITPYLGLRSRLSQIWINRWTILLLLVLVRVVILIGQLNSNVDDAKDKALSACTKVEDLGSAMASMPHYLSLGVNNMAATGIEKAVDAMLVMLDLLMTGVEAMIYFFISFMVGTYTCLLTALVHGALDVVASVTEDATKAFNTVIDSATGEIQTISGGLEKTLNDITKGIEDSIFGSILPEIPTVNFTEPINKLKSFDIKADDFVKDVRKLNDDIPTFDEVQNMTKEAIAIPFNFVRKALNDSYGNYKFNRDVFPLAQKEKLTFCSNNDSLNGFFDGLFSLIAKAKIIFIVVLSLLAIAAIAPMAWLEIKRWRMQQRHAKLIDENRYDSMDVVYISSRSLTSTLGIKFGSRFTGKRQILARWCFAYATSTPALFVLSLAIAGFFSCLCQVIMLQAVKNEVPALAQEVGLFADNVVSSINSVSEEWATDANGIIKGLNSDINDDVLSYVTNATSAVNKTINVFMDTMDDGLQTVFNGTVLLDPIKTVIHCVIGLKIESLQKGLTWVHDNSKITLPLFANDTFSLGAKESLNGDSDLNSFLASPSSVTTDEVSGAVQKVTDWMHRNIVQEALISLGILLAYIIVVLIGVTRALAGMAMRGEARPGVESHYNEDGEAQNTQGHSHDHQQGQKNQYQHRWQDDGITSDTSDSPVHYGSDVKGGANYSSREKNAF</sequence>
<reference evidence="12" key="1">
    <citation type="submission" date="2020-10" db="EMBL/GenBank/DDBJ databases">
        <title>High-Quality Genome Resource of Clonostachys rosea strain S41 by Oxford Nanopore Long-Read Sequencing.</title>
        <authorList>
            <person name="Wang H."/>
        </authorList>
    </citation>
    <scope>NUCLEOTIDE SEQUENCE</scope>
    <source>
        <strain evidence="12">S41</strain>
    </source>
</reference>
<dbReference type="PANTHER" id="PTHR31030:SF1">
    <property type="entry name" value="PLASMA MEMBRANE FUSION PROTEIN PRM1"/>
    <property type="match status" value="1"/>
</dbReference>
<evidence type="ECO:0000256" key="8">
    <source>
        <dbReference type="ARBA" id="ARBA00023136"/>
    </source>
</evidence>
<comment type="caution">
    <text evidence="12">The sequence shown here is derived from an EMBL/GenBank/DDBJ whole genome shotgun (WGS) entry which is preliminary data.</text>
</comment>
<dbReference type="EMBL" id="JADCTT010000002">
    <property type="protein sequence ID" value="KAF9758149.1"/>
    <property type="molecule type" value="Genomic_DNA"/>
</dbReference>
<keyword evidence="6 10" id="KW-0184">Conjugation</keyword>
<evidence type="ECO:0000256" key="5">
    <source>
        <dbReference type="ARBA" id="ARBA00022692"/>
    </source>
</evidence>
<evidence type="ECO:0000313" key="13">
    <source>
        <dbReference type="Proteomes" id="UP000616885"/>
    </source>
</evidence>
<organism evidence="12 13">
    <name type="scientific">Bionectria ochroleuca</name>
    <name type="common">Gliocladium roseum</name>
    <dbReference type="NCBI Taxonomy" id="29856"/>
    <lineage>
        <taxon>Eukaryota</taxon>
        <taxon>Fungi</taxon>
        <taxon>Dikarya</taxon>
        <taxon>Ascomycota</taxon>
        <taxon>Pezizomycotina</taxon>
        <taxon>Sordariomycetes</taxon>
        <taxon>Hypocreomycetidae</taxon>
        <taxon>Hypocreales</taxon>
        <taxon>Bionectriaceae</taxon>
        <taxon>Clonostachys</taxon>
    </lineage>
</organism>
<feature type="transmembrane region" description="Helical" evidence="10">
    <location>
        <begin position="408"/>
        <end position="430"/>
    </location>
</feature>